<gene>
    <name evidence="1" type="ORF">SDC9_210001</name>
</gene>
<accession>A0A645JPQ5</accession>
<dbReference type="EMBL" id="VSSQ01140011">
    <property type="protein sequence ID" value="MPN62254.1"/>
    <property type="molecule type" value="Genomic_DNA"/>
</dbReference>
<sequence>MRRMRVCTDTGIRECHTFTLLDHRRHFFQVDLVHDAVTRRNHIDIFKCCFGPFNKMETVFVTTVFNSTVFSEGIRVKTAVFHR</sequence>
<comment type="caution">
    <text evidence="1">The sequence shown here is derived from an EMBL/GenBank/DDBJ whole genome shotgun (WGS) entry which is preliminary data.</text>
</comment>
<reference evidence="1" key="1">
    <citation type="submission" date="2019-08" db="EMBL/GenBank/DDBJ databases">
        <authorList>
            <person name="Kucharzyk K."/>
            <person name="Murdoch R.W."/>
            <person name="Higgins S."/>
            <person name="Loffler F."/>
        </authorList>
    </citation>
    <scope>NUCLEOTIDE SEQUENCE</scope>
</reference>
<proteinExistence type="predicted"/>
<evidence type="ECO:0000313" key="1">
    <source>
        <dbReference type="EMBL" id="MPN62254.1"/>
    </source>
</evidence>
<name>A0A645JPQ5_9ZZZZ</name>
<organism evidence="1">
    <name type="scientific">bioreactor metagenome</name>
    <dbReference type="NCBI Taxonomy" id="1076179"/>
    <lineage>
        <taxon>unclassified sequences</taxon>
        <taxon>metagenomes</taxon>
        <taxon>ecological metagenomes</taxon>
    </lineage>
</organism>
<protein>
    <submittedName>
        <fullName evidence="1">Uncharacterized protein</fullName>
    </submittedName>
</protein>
<dbReference type="AlphaFoldDB" id="A0A645JPQ5"/>